<dbReference type="RefSeq" id="WP_093358098.1">
    <property type="nucleotide sequence ID" value="NZ_FNVB01000002.1"/>
</dbReference>
<evidence type="ECO:0000313" key="3">
    <source>
        <dbReference type="Proteomes" id="UP000199690"/>
    </source>
</evidence>
<sequence length="162" mass="17815">MGNTISAGGRDIYMSNGATEVFAEVMALAVAATAERRWDFRFAAAIAKLDQNLMGRGAVGFALEDVDWGGTADEQEVNRRFVLRTVDLALSRHRWDELGYDSPFAAGVLRGFGELVLEFDMATPARFPGEFPDYPEVLPASCAEHRVLSPLEWYRACVFCGG</sequence>
<evidence type="ECO:0000313" key="2">
    <source>
        <dbReference type="EMBL" id="SFF09397.1"/>
    </source>
</evidence>
<gene>
    <name evidence="1" type="ORF">SAMN02982929_01721</name>
    <name evidence="2" type="ORF">SAMN05216506_11921</name>
</gene>
<accession>A0A1H5Y238</accession>
<dbReference type="AlphaFoldDB" id="A0A1H5Y238"/>
<reference evidence="3 4" key="1">
    <citation type="submission" date="2016-10" db="EMBL/GenBank/DDBJ databases">
        <authorList>
            <person name="Varghese N."/>
            <person name="Submissions S."/>
        </authorList>
    </citation>
    <scope>NUCLEOTIDE SEQUENCE [LARGE SCALE GENOMIC DNA]</scope>
    <source>
        <strain evidence="4">ATCC 20501</strain>
        <strain evidence="2 3">CGMCC 4.3529</strain>
    </source>
</reference>
<evidence type="ECO:0000313" key="4">
    <source>
        <dbReference type="Proteomes" id="UP000236729"/>
    </source>
</evidence>
<dbReference type="Proteomes" id="UP000236729">
    <property type="component" value="Unassembled WGS sequence"/>
</dbReference>
<evidence type="ECO:0000313" key="1">
    <source>
        <dbReference type="EMBL" id="SEG17968.1"/>
    </source>
</evidence>
<accession>A0A1I2FX66</accession>
<organism evidence="1 4">
    <name type="scientific">Saccharopolyspora kobensis</name>
    <dbReference type="NCBI Taxonomy" id="146035"/>
    <lineage>
        <taxon>Bacteria</taxon>
        <taxon>Bacillati</taxon>
        <taxon>Actinomycetota</taxon>
        <taxon>Actinomycetes</taxon>
        <taxon>Pseudonocardiales</taxon>
        <taxon>Pseudonocardiaceae</taxon>
        <taxon>Saccharopolyspora</taxon>
    </lineage>
</organism>
<name>A0A1H5Y238_9PSEU</name>
<keyword evidence="3" id="KW-1185">Reference proteome</keyword>
<proteinExistence type="predicted"/>
<reference evidence="1" key="2">
    <citation type="submission" date="2016-10" db="EMBL/GenBank/DDBJ databases">
        <authorList>
            <person name="de Groot N.N."/>
        </authorList>
    </citation>
    <scope>NUCLEOTIDE SEQUENCE [LARGE SCALE GENOMIC DNA]</scope>
    <source>
        <strain evidence="1">ATCC 20501</strain>
    </source>
</reference>
<dbReference type="EMBL" id="FOME01000019">
    <property type="protein sequence ID" value="SFF09397.1"/>
    <property type="molecule type" value="Genomic_DNA"/>
</dbReference>
<protein>
    <submittedName>
        <fullName evidence="1">Uncharacterized protein</fullName>
    </submittedName>
</protein>
<dbReference type="Proteomes" id="UP000199690">
    <property type="component" value="Unassembled WGS sequence"/>
</dbReference>
<dbReference type="EMBL" id="FNVB01000002">
    <property type="protein sequence ID" value="SEG17968.1"/>
    <property type="molecule type" value="Genomic_DNA"/>
</dbReference>